<sequence>MWHHSFNRRASLFCWRLINRAVAVDQRIAESGIQLASCCSCCCSPQYEDLNRLFIHDFSLNVDGASKGNPGVCGGGGCIRDTHGSVRVAFAHFYGYGNNMIAEVRALCDGLRLADQLGMRLYMVNSDSLALVTSMLIGRCPSWLVYRWWREASSMLKDKAYFLCHVYREINQVADALANYSCQKNGRSNTVPL</sequence>
<dbReference type="PANTHER" id="PTHR47723">
    <property type="entry name" value="OS05G0353850 PROTEIN"/>
    <property type="match status" value="1"/>
</dbReference>
<name>A0A843UDT1_COLES</name>
<dbReference type="Pfam" id="PF13456">
    <property type="entry name" value="RVT_3"/>
    <property type="match status" value="1"/>
</dbReference>
<dbReference type="GO" id="GO:0004523">
    <property type="term" value="F:RNA-DNA hybrid ribonuclease activity"/>
    <property type="evidence" value="ECO:0007669"/>
    <property type="project" value="InterPro"/>
</dbReference>
<dbReference type="Gene3D" id="3.30.420.10">
    <property type="entry name" value="Ribonuclease H-like superfamily/Ribonuclease H"/>
    <property type="match status" value="1"/>
</dbReference>
<dbReference type="InterPro" id="IPR026960">
    <property type="entry name" value="RVT-Znf"/>
</dbReference>
<accession>A0A843UDT1</accession>
<proteinExistence type="predicted"/>
<comment type="caution">
    <text evidence="3">The sequence shown here is derived from an EMBL/GenBank/DDBJ whole genome shotgun (WGS) entry which is preliminary data.</text>
</comment>
<dbReference type="AlphaFoldDB" id="A0A843UDT1"/>
<dbReference type="InterPro" id="IPR053151">
    <property type="entry name" value="RNase_H-like"/>
</dbReference>
<dbReference type="InterPro" id="IPR002156">
    <property type="entry name" value="RNaseH_domain"/>
</dbReference>
<protein>
    <submittedName>
        <fullName evidence="3">Uncharacterized protein</fullName>
    </submittedName>
</protein>
<dbReference type="Pfam" id="PF13966">
    <property type="entry name" value="zf-RVT"/>
    <property type="match status" value="1"/>
</dbReference>
<dbReference type="InterPro" id="IPR036397">
    <property type="entry name" value="RNaseH_sf"/>
</dbReference>
<keyword evidence="4" id="KW-1185">Reference proteome</keyword>
<dbReference type="CDD" id="cd06222">
    <property type="entry name" value="RNase_H_like"/>
    <property type="match status" value="1"/>
</dbReference>
<feature type="domain" description="RNase H type-1" evidence="1">
    <location>
        <begin position="61"/>
        <end position="180"/>
    </location>
</feature>
<dbReference type="EMBL" id="NMUH01000728">
    <property type="protein sequence ID" value="MQL83932.1"/>
    <property type="molecule type" value="Genomic_DNA"/>
</dbReference>
<feature type="domain" description="Reverse transcriptase zinc-binding" evidence="2">
    <location>
        <begin position="1"/>
        <end position="56"/>
    </location>
</feature>
<dbReference type="OrthoDB" id="597234at2759"/>
<organism evidence="3 4">
    <name type="scientific">Colocasia esculenta</name>
    <name type="common">Wild taro</name>
    <name type="synonym">Arum esculentum</name>
    <dbReference type="NCBI Taxonomy" id="4460"/>
    <lineage>
        <taxon>Eukaryota</taxon>
        <taxon>Viridiplantae</taxon>
        <taxon>Streptophyta</taxon>
        <taxon>Embryophyta</taxon>
        <taxon>Tracheophyta</taxon>
        <taxon>Spermatophyta</taxon>
        <taxon>Magnoliopsida</taxon>
        <taxon>Liliopsida</taxon>
        <taxon>Araceae</taxon>
        <taxon>Aroideae</taxon>
        <taxon>Colocasieae</taxon>
        <taxon>Colocasia</taxon>
    </lineage>
</organism>
<dbReference type="Proteomes" id="UP000652761">
    <property type="component" value="Unassembled WGS sequence"/>
</dbReference>
<dbReference type="SUPFAM" id="SSF53098">
    <property type="entry name" value="Ribonuclease H-like"/>
    <property type="match status" value="1"/>
</dbReference>
<dbReference type="InterPro" id="IPR012337">
    <property type="entry name" value="RNaseH-like_sf"/>
</dbReference>
<evidence type="ECO:0000259" key="1">
    <source>
        <dbReference type="Pfam" id="PF13456"/>
    </source>
</evidence>
<gene>
    <name evidence="3" type="ORF">Taro_016440</name>
</gene>
<dbReference type="PANTHER" id="PTHR47723:SF19">
    <property type="entry name" value="POLYNUCLEOTIDYL TRANSFERASE, RIBONUCLEASE H-LIKE SUPERFAMILY PROTEIN"/>
    <property type="match status" value="1"/>
</dbReference>
<evidence type="ECO:0000313" key="3">
    <source>
        <dbReference type="EMBL" id="MQL83932.1"/>
    </source>
</evidence>
<evidence type="ECO:0000259" key="2">
    <source>
        <dbReference type="Pfam" id="PF13966"/>
    </source>
</evidence>
<dbReference type="GO" id="GO:0003676">
    <property type="term" value="F:nucleic acid binding"/>
    <property type="evidence" value="ECO:0007669"/>
    <property type="project" value="InterPro"/>
</dbReference>
<evidence type="ECO:0000313" key="4">
    <source>
        <dbReference type="Proteomes" id="UP000652761"/>
    </source>
</evidence>
<dbReference type="InterPro" id="IPR044730">
    <property type="entry name" value="RNase_H-like_dom_plant"/>
</dbReference>
<reference evidence="3" key="1">
    <citation type="submission" date="2017-07" db="EMBL/GenBank/DDBJ databases">
        <title>Taro Niue Genome Assembly and Annotation.</title>
        <authorList>
            <person name="Atibalentja N."/>
            <person name="Keating K."/>
            <person name="Fields C.J."/>
        </authorList>
    </citation>
    <scope>NUCLEOTIDE SEQUENCE</scope>
    <source>
        <strain evidence="3">Niue_2</strain>
        <tissue evidence="3">Leaf</tissue>
    </source>
</reference>